<name>A0ABY9WS29_9BACT</name>
<dbReference type="RefSeq" id="WP_395822138.1">
    <property type="nucleotide sequence ID" value="NZ_CP043494.1"/>
</dbReference>
<feature type="compositionally biased region" description="Low complexity" evidence="1">
    <location>
        <begin position="344"/>
        <end position="358"/>
    </location>
</feature>
<evidence type="ECO:0000256" key="1">
    <source>
        <dbReference type="SAM" id="MobiDB-lite"/>
    </source>
</evidence>
<sequence length="518" mass="55801">MSEETDQNPFQRKVMTREPGIVGAQWWNEGLTAMSDPVTRRKALQALAVLGGTVAVGGLVLSAAGDDEDDEEDEYLELQDSLKVQRERGWNFGATGNALAFAGQTQDSLKPEDLAALSTELAPKQDTLKPYYQATLFQSVSGNLMGEARNASATLRKALRPIFTPDMDTAFKQGSALASLFSKQQEAALATAVLVDLPGPESVAFAIALAERFEPVFTYDNWPHPRGVVPAHLTLAAVAFYQPTLRKLAQQRPVPAPPMFVLDRHRLAPYSDERVQFDNRYVARMPTAEQLRKLGVQHVLYVVPNGKTQVQELDDLNEDFVAWRAAGLDVKLVAANDFRPDPTEPVTSVVSSTQPVATDGGTPVATPNAGTARDAGISTDAGTLDAGTPSTRSTHVSRAYYFGGSPAVHHTFWSVYPWSRSSASTTGRMLGLSSAGILSTRDLAQVPSDLSRGYAYEPMRRSTMFSSVPRGASGAPRPVPSGFGKVAMRVSSKSRAILGPAFSSRSSWNRSSSSYSGG</sequence>
<proteinExistence type="predicted"/>
<dbReference type="Proteomes" id="UP001611383">
    <property type="component" value="Chromosome"/>
</dbReference>
<dbReference type="PROSITE" id="PS51318">
    <property type="entry name" value="TAT"/>
    <property type="match status" value="1"/>
</dbReference>
<dbReference type="EMBL" id="CP043494">
    <property type="protein sequence ID" value="WNG46063.1"/>
    <property type="molecule type" value="Genomic_DNA"/>
</dbReference>
<protein>
    <submittedName>
        <fullName evidence="2">Uncharacterized protein</fullName>
    </submittedName>
</protein>
<organism evidence="2 3">
    <name type="scientific">Archangium minus</name>
    <dbReference type="NCBI Taxonomy" id="83450"/>
    <lineage>
        <taxon>Bacteria</taxon>
        <taxon>Pseudomonadati</taxon>
        <taxon>Myxococcota</taxon>
        <taxon>Myxococcia</taxon>
        <taxon>Myxococcales</taxon>
        <taxon>Cystobacterineae</taxon>
        <taxon>Archangiaceae</taxon>
        <taxon>Archangium</taxon>
    </lineage>
</organism>
<feature type="region of interest" description="Disordered" evidence="1">
    <location>
        <begin position="343"/>
        <end position="390"/>
    </location>
</feature>
<dbReference type="InterPro" id="IPR006311">
    <property type="entry name" value="TAT_signal"/>
</dbReference>
<accession>A0ABY9WS29</accession>
<evidence type="ECO:0000313" key="3">
    <source>
        <dbReference type="Proteomes" id="UP001611383"/>
    </source>
</evidence>
<gene>
    <name evidence="2" type="ORF">F0U60_19560</name>
</gene>
<evidence type="ECO:0000313" key="2">
    <source>
        <dbReference type="EMBL" id="WNG46063.1"/>
    </source>
</evidence>
<reference evidence="2 3" key="1">
    <citation type="submission" date="2019-08" db="EMBL/GenBank/DDBJ databases">
        <title>Archangium and Cystobacter genomes.</title>
        <authorList>
            <person name="Chen I.-C.K."/>
            <person name="Wielgoss S."/>
        </authorList>
    </citation>
    <scope>NUCLEOTIDE SEQUENCE [LARGE SCALE GENOMIC DNA]</scope>
    <source>
        <strain evidence="2 3">Cbm 6</strain>
    </source>
</reference>
<keyword evidence="3" id="KW-1185">Reference proteome</keyword>